<protein>
    <submittedName>
        <fullName evidence="2">Lipooligosaccharide biosynthesis protein lex-1</fullName>
        <ecNumber evidence="2">2.-.-.-</ecNumber>
    </submittedName>
</protein>
<feature type="domain" description="Glycosyl transferase family 25" evidence="1">
    <location>
        <begin position="4"/>
        <end position="171"/>
    </location>
</feature>
<proteinExistence type="predicted"/>
<dbReference type="GO" id="GO:0016740">
    <property type="term" value="F:transferase activity"/>
    <property type="evidence" value="ECO:0007669"/>
    <property type="project" value="UniProtKB-KW"/>
</dbReference>
<name>A0ABY5MFW4_9HYPH</name>
<dbReference type="CDD" id="cd06532">
    <property type="entry name" value="Glyco_transf_25"/>
    <property type="match status" value="1"/>
</dbReference>
<evidence type="ECO:0000313" key="2">
    <source>
        <dbReference type="EMBL" id="UUP16292.1"/>
    </source>
</evidence>
<dbReference type="Proteomes" id="UP001342418">
    <property type="component" value="Chromosome"/>
</dbReference>
<organism evidence="2 3">
    <name type="scientific">Nitratireductor thuwali</name>
    <dbReference type="NCBI Taxonomy" id="2267699"/>
    <lineage>
        <taxon>Bacteria</taxon>
        <taxon>Pseudomonadati</taxon>
        <taxon>Pseudomonadota</taxon>
        <taxon>Alphaproteobacteria</taxon>
        <taxon>Hyphomicrobiales</taxon>
        <taxon>Phyllobacteriaceae</taxon>
        <taxon>Nitratireductor</taxon>
    </lineage>
</organism>
<sequence length="259" mass="29795">MTQPKIYYINLDRSPDRRQFMNDQFHAFGLPAERIPAVDGEHIDLGSHPESGLSPGEIGCFLSHRAAWKKLVESSDPNAIIFEDDAHLSPDLPRLLADMSWLPADAMIVKLDTNLVPVVLDPARHEVRPSRSLRRLRTAHMGASGYILSRDAANVLLEKSERVQMVVDELMFSGSALDRITTYQMIPAPVLQQFFMKRQDVQFEPSLLVPEYKRAKLKRKRPPLHRTIVREIGRAVRKFRYRTIPRLVYRGRFEVVPFD</sequence>
<keyword evidence="2" id="KW-0808">Transferase</keyword>
<dbReference type="EMBL" id="CP030941">
    <property type="protein sequence ID" value="UUP16292.1"/>
    <property type="molecule type" value="Genomic_DNA"/>
</dbReference>
<dbReference type="Pfam" id="PF01755">
    <property type="entry name" value="Glyco_transf_25"/>
    <property type="match status" value="1"/>
</dbReference>
<gene>
    <name evidence="2" type="primary">lex1</name>
    <name evidence="2" type="ORF">NTH_00737</name>
</gene>
<dbReference type="RefSeq" id="WP_338528728.1">
    <property type="nucleotide sequence ID" value="NZ_CP030941.1"/>
</dbReference>
<dbReference type="InterPro" id="IPR002654">
    <property type="entry name" value="Glyco_trans_25"/>
</dbReference>
<evidence type="ECO:0000313" key="3">
    <source>
        <dbReference type="Proteomes" id="UP001342418"/>
    </source>
</evidence>
<accession>A0ABY5MFW4</accession>
<dbReference type="EC" id="2.-.-.-" evidence="2"/>
<reference evidence="2 3" key="1">
    <citation type="submission" date="2018-07" db="EMBL/GenBank/DDBJ databases">
        <title>Genome sequence of Nitratireductor thuwali#1536.</title>
        <authorList>
            <person name="Michoud G."/>
            <person name="Merlino G."/>
            <person name="Sefrji F.O."/>
            <person name="Daffonchio D."/>
        </authorList>
    </citation>
    <scope>NUCLEOTIDE SEQUENCE [LARGE SCALE GENOMIC DNA]</scope>
    <source>
        <strain evidence="3">Nit1536</strain>
    </source>
</reference>
<keyword evidence="3" id="KW-1185">Reference proteome</keyword>
<evidence type="ECO:0000259" key="1">
    <source>
        <dbReference type="Pfam" id="PF01755"/>
    </source>
</evidence>